<organism evidence="10 11">
    <name type="scientific">Candidatus Faecivivens stercoravium</name>
    <dbReference type="NCBI Taxonomy" id="2840803"/>
    <lineage>
        <taxon>Bacteria</taxon>
        <taxon>Bacillati</taxon>
        <taxon>Bacillota</taxon>
        <taxon>Clostridia</taxon>
        <taxon>Eubacteriales</taxon>
        <taxon>Oscillospiraceae</taxon>
        <taxon>Oscillospiraceae incertae sedis</taxon>
        <taxon>Candidatus Faecivivens</taxon>
    </lineage>
</organism>
<dbReference type="NCBIfam" id="TIGR01494">
    <property type="entry name" value="ATPase_P-type"/>
    <property type="match status" value="1"/>
</dbReference>
<feature type="transmembrane region" description="Helical" evidence="9">
    <location>
        <begin position="228"/>
        <end position="248"/>
    </location>
</feature>
<dbReference type="InterPro" id="IPR036412">
    <property type="entry name" value="HAD-like_sf"/>
</dbReference>
<dbReference type="GO" id="GO:0008551">
    <property type="term" value="F:P-type cadmium transporter activity"/>
    <property type="evidence" value="ECO:0007669"/>
    <property type="project" value="UniProtKB-EC"/>
</dbReference>
<evidence type="ECO:0000256" key="8">
    <source>
        <dbReference type="ARBA" id="ARBA00049338"/>
    </source>
</evidence>
<dbReference type="InterPro" id="IPR023299">
    <property type="entry name" value="ATPase_P-typ_cyto_dom_N"/>
</dbReference>
<dbReference type="GO" id="GO:0016020">
    <property type="term" value="C:membrane"/>
    <property type="evidence" value="ECO:0007669"/>
    <property type="project" value="UniProtKB-SubCell"/>
</dbReference>
<evidence type="ECO:0000256" key="9">
    <source>
        <dbReference type="SAM" id="Phobius"/>
    </source>
</evidence>
<dbReference type="GO" id="GO:0016887">
    <property type="term" value="F:ATP hydrolysis activity"/>
    <property type="evidence" value="ECO:0007669"/>
    <property type="project" value="InterPro"/>
</dbReference>
<dbReference type="InterPro" id="IPR001757">
    <property type="entry name" value="P_typ_ATPase"/>
</dbReference>
<reference evidence="10" key="1">
    <citation type="submission" date="2020-10" db="EMBL/GenBank/DDBJ databases">
        <authorList>
            <person name="Gilroy R."/>
        </authorList>
    </citation>
    <scope>NUCLEOTIDE SEQUENCE</scope>
    <source>
        <strain evidence="10">CHK189-12415</strain>
    </source>
</reference>
<comment type="subcellular location">
    <subcellularLocation>
        <location evidence="1">Membrane</location>
    </subcellularLocation>
</comment>
<dbReference type="AlphaFoldDB" id="A0A9D1DZ83"/>
<dbReference type="Gene3D" id="3.40.50.1000">
    <property type="entry name" value="HAD superfamily/HAD-like"/>
    <property type="match status" value="1"/>
</dbReference>
<protein>
    <recommendedName>
        <fullName evidence="7">Cd(2+)-exporting ATPase</fullName>
        <ecNumber evidence="7">7.2.2.21</ecNumber>
    </recommendedName>
</protein>
<evidence type="ECO:0000256" key="4">
    <source>
        <dbReference type="ARBA" id="ARBA00022692"/>
    </source>
</evidence>
<evidence type="ECO:0000256" key="6">
    <source>
        <dbReference type="ARBA" id="ARBA00023136"/>
    </source>
</evidence>
<evidence type="ECO:0000256" key="2">
    <source>
        <dbReference type="ARBA" id="ARBA00006024"/>
    </source>
</evidence>
<dbReference type="Gene3D" id="3.40.1110.10">
    <property type="entry name" value="Calcium-transporting ATPase, cytoplasmic domain N"/>
    <property type="match status" value="1"/>
</dbReference>
<comment type="caution">
    <text evidence="10">The sequence shown here is derived from an EMBL/GenBank/DDBJ whole genome shotgun (WGS) entry which is preliminary data.</text>
</comment>
<dbReference type="EC" id="7.2.2.21" evidence="7"/>
<dbReference type="InterPro" id="IPR051014">
    <property type="entry name" value="Cation_Transport_ATPase_IB"/>
</dbReference>
<name>A0A9D1DZ83_9FIRM</name>
<dbReference type="Pfam" id="PF00702">
    <property type="entry name" value="Hydrolase"/>
    <property type="match status" value="1"/>
</dbReference>
<evidence type="ECO:0000256" key="1">
    <source>
        <dbReference type="ARBA" id="ARBA00004370"/>
    </source>
</evidence>
<reference evidence="10" key="2">
    <citation type="journal article" date="2021" name="PeerJ">
        <title>Extensive microbial diversity within the chicken gut microbiome revealed by metagenomics and culture.</title>
        <authorList>
            <person name="Gilroy R."/>
            <person name="Ravi A."/>
            <person name="Getino M."/>
            <person name="Pursley I."/>
            <person name="Horton D.L."/>
            <person name="Alikhan N.F."/>
            <person name="Baker D."/>
            <person name="Gharbi K."/>
            <person name="Hall N."/>
            <person name="Watson M."/>
            <person name="Adriaenssens E.M."/>
            <person name="Foster-Nyarko E."/>
            <person name="Jarju S."/>
            <person name="Secka A."/>
            <person name="Antonio M."/>
            <person name="Oren A."/>
            <person name="Chaudhuri R.R."/>
            <person name="La Ragione R."/>
            <person name="Hildebrand F."/>
            <person name="Pallen M.J."/>
        </authorList>
    </citation>
    <scope>NUCLEOTIDE SEQUENCE</scope>
    <source>
        <strain evidence="10">CHK189-12415</strain>
    </source>
</reference>
<keyword evidence="6 9" id="KW-0472">Membrane</keyword>
<dbReference type="PRINTS" id="PR00119">
    <property type="entry name" value="CATATPASE"/>
</dbReference>
<dbReference type="InterPro" id="IPR023214">
    <property type="entry name" value="HAD_sf"/>
</dbReference>
<keyword evidence="5 9" id="KW-1133">Transmembrane helix</keyword>
<dbReference type="PANTHER" id="PTHR48085">
    <property type="entry name" value="CADMIUM/ZINC-TRANSPORTING ATPASE HMA2-RELATED"/>
    <property type="match status" value="1"/>
</dbReference>
<keyword evidence="4 9" id="KW-0812">Transmembrane</keyword>
<evidence type="ECO:0000256" key="7">
    <source>
        <dbReference type="ARBA" id="ARBA00039103"/>
    </source>
</evidence>
<comment type="catalytic activity">
    <reaction evidence="8">
        <text>Cd(2+)(in) + ATP + H2O = Cd(2+)(out) + ADP + phosphate + H(+)</text>
        <dbReference type="Rhea" id="RHEA:12132"/>
        <dbReference type="ChEBI" id="CHEBI:15377"/>
        <dbReference type="ChEBI" id="CHEBI:15378"/>
        <dbReference type="ChEBI" id="CHEBI:30616"/>
        <dbReference type="ChEBI" id="CHEBI:43474"/>
        <dbReference type="ChEBI" id="CHEBI:48775"/>
        <dbReference type="ChEBI" id="CHEBI:456216"/>
        <dbReference type="EC" id="7.2.2.21"/>
    </reaction>
</comment>
<dbReference type="GO" id="GO:0005524">
    <property type="term" value="F:ATP binding"/>
    <property type="evidence" value="ECO:0007669"/>
    <property type="project" value="InterPro"/>
</dbReference>
<evidence type="ECO:0000313" key="10">
    <source>
        <dbReference type="EMBL" id="HIR61504.1"/>
    </source>
</evidence>
<feature type="transmembrane region" description="Helical" evidence="9">
    <location>
        <begin position="254"/>
        <end position="273"/>
    </location>
</feature>
<sequence>PADELIQKAALCEYYSSHPISASLRDACTLPLDPGRIGDYQEVAGQGVSAAVDGKALLCGNEKLLASHGISVPPVGERGTVVHLAEEGVYRGYILIRDEIKPTSKAAVQGLASLGLRTVMLTGDAPAAAAPVAEELGIHKVYAGLLPQDKAALCEKIMGEAAGAGKKVLFCGDGINDAPVLMLSDVGAAMGGVGSDAAIEAADLVLMDDNPYKLVTAVRIARKTVRIVWQNIVFALAIKIGILLLTALGITTSMWYAVFADVGVAILAILNAMRAANVKGD</sequence>
<keyword evidence="3" id="KW-0104">Cadmium</keyword>
<evidence type="ECO:0000256" key="3">
    <source>
        <dbReference type="ARBA" id="ARBA00022539"/>
    </source>
</evidence>
<proteinExistence type="inferred from homology"/>
<gene>
    <name evidence="10" type="ORF">IAB37_08030</name>
</gene>
<evidence type="ECO:0000256" key="5">
    <source>
        <dbReference type="ARBA" id="ARBA00022989"/>
    </source>
</evidence>
<feature type="non-terminal residue" evidence="10">
    <location>
        <position position="1"/>
    </location>
</feature>
<dbReference type="EMBL" id="DVHA01000259">
    <property type="protein sequence ID" value="HIR61504.1"/>
    <property type="molecule type" value="Genomic_DNA"/>
</dbReference>
<dbReference type="SUPFAM" id="SSF56784">
    <property type="entry name" value="HAD-like"/>
    <property type="match status" value="1"/>
</dbReference>
<dbReference type="PANTHER" id="PTHR48085:SF5">
    <property type="entry name" value="CADMIUM_ZINC-TRANSPORTING ATPASE HMA4-RELATED"/>
    <property type="match status" value="1"/>
</dbReference>
<evidence type="ECO:0000313" key="11">
    <source>
        <dbReference type="Proteomes" id="UP000824241"/>
    </source>
</evidence>
<accession>A0A9D1DZ83</accession>
<dbReference type="Proteomes" id="UP000824241">
    <property type="component" value="Unassembled WGS sequence"/>
</dbReference>
<comment type="similarity">
    <text evidence="2">Belongs to the cation transport ATPase (P-type) (TC 3.A.3) family. Type IB subfamily.</text>
</comment>